<proteinExistence type="predicted"/>
<accession>A0A7H4PQE0</accession>
<sequence length="48" mass="5920">MVTWRADRRYKEAYDYCAQQMQDALRPEDQYRLSSPYDLHECENHAEH</sequence>
<protein>
    <submittedName>
        <fullName evidence="1">Cytoplasmic protein</fullName>
    </submittedName>
</protein>
<organism evidence="1 2">
    <name type="scientific">Klebsiella michiganensis</name>
    <dbReference type="NCBI Taxonomy" id="1134687"/>
    <lineage>
        <taxon>Bacteria</taxon>
        <taxon>Pseudomonadati</taxon>
        <taxon>Pseudomonadota</taxon>
        <taxon>Gammaproteobacteria</taxon>
        <taxon>Enterobacterales</taxon>
        <taxon>Enterobacteriaceae</taxon>
        <taxon>Klebsiella/Raoultella group</taxon>
        <taxon>Klebsiella</taxon>
    </lineage>
</organism>
<dbReference type="EMBL" id="UGMS01000006">
    <property type="protein sequence ID" value="STW80613.1"/>
    <property type="molecule type" value="Genomic_DNA"/>
</dbReference>
<evidence type="ECO:0000313" key="1">
    <source>
        <dbReference type="EMBL" id="STW80613.1"/>
    </source>
</evidence>
<comment type="caution">
    <text evidence="1">The sequence shown here is derived from an EMBL/GenBank/DDBJ whole genome shotgun (WGS) entry which is preliminary data.</text>
</comment>
<evidence type="ECO:0000313" key="2">
    <source>
        <dbReference type="Proteomes" id="UP000254863"/>
    </source>
</evidence>
<dbReference type="Proteomes" id="UP000254863">
    <property type="component" value="Unassembled WGS sequence"/>
</dbReference>
<name>A0A7H4PQE0_9ENTR</name>
<reference evidence="1 2" key="1">
    <citation type="submission" date="2018-06" db="EMBL/GenBank/DDBJ databases">
        <authorList>
            <consortium name="Pathogen Informatics"/>
            <person name="Doyle S."/>
        </authorList>
    </citation>
    <scope>NUCLEOTIDE SEQUENCE [LARGE SCALE GENOMIC DNA]</scope>
    <source>
        <strain evidence="1 2">NCTC11685</strain>
    </source>
</reference>
<gene>
    <name evidence="1" type="ORF">NCTC11685_07977</name>
</gene>
<dbReference type="AlphaFoldDB" id="A0A7H4PQE0"/>